<evidence type="ECO:0000256" key="2">
    <source>
        <dbReference type="SAM" id="Phobius"/>
    </source>
</evidence>
<protein>
    <submittedName>
        <fullName evidence="3">Uncharacterized protein</fullName>
    </submittedName>
</protein>
<reference evidence="3" key="1">
    <citation type="journal article" date="2013" name="Nature">
        <title>Draft genome of the wheat A-genome progenitor Triticum urartu.</title>
        <authorList>
            <person name="Ling H.Q."/>
            <person name="Zhao S."/>
            <person name="Liu D."/>
            <person name="Wang J."/>
            <person name="Sun H."/>
            <person name="Zhang C."/>
            <person name="Fan H."/>
            <person name="Li D."/>
            <person name="Dong L."/>
            <person name="Tao Y."/>
            <person name="Gao C."/>
            <person name="Wu H."/>
            <person name="Li Y."/>
            <person name="Cui Y."/>
            <person name="Guo X."/>
            <person name="Zheng S."/>
            <person name="Wang B."/>
            <person name="Yu K."/>
            <person name="Liang Q."/>
            <person name="Yang W."/>
            <person name="Lou X."/>
            <person name="Chen J."/>
            <person name="Feng M."/>
            <person name="Jian J."/>
            <person name="Zhang X."/>
            <person name="Luo G."/>
            <person name="Jiang Y."/>
            <person name="Liu J."/>
            <person name="Wang Z."/>
            <person name="Sha Y."/>
            <person name="Zhang B."/>
            <person name="Wu H."/>
            <person name="Tang D."/>
            <person name="Shen Q."/>
            <person name="Xue P."/>
            <person name="Zou S."/>
            <person name="Wang X."/>
            <person name="Liu X."/>
            <person name="Wang F."/>
            <person name="Yang Y."/>
            <person name="An X."/>
            <person name="Dong Z."/>
            <person name="Zhang K."/>
            <person name="Zhang X."/>
            <person name="Luo M.C."/>
            <person name="Dvorak J."/>
            <person name="Tong Y."/>
            <person name="Wang J."/>
            <person name="Yang H."/>
            <person name="Li Z."/>
            <person name="Wang D."/>
            <person name="Zhang A."/>
            <person name="Wang J."/>
        </authorList>
    </citation>
    <scope>NUCLEOTIDE SEQUENCE</scope>
</reference>
<accession>M7ZNM4</accession>
<sequence>MALRRVPTRRLLWKEGKQCPPQRREHALELRHVQQPAAQGAQPRAPLREQGGRTAPLLLQRGDEGQRIKDGEDRSHGRRRTRTATTMRTSVRIAMVAAVVLLLAATATAHFRMDLMDGYRPRHGRSRFRAGFVPWTQDDQKDVQKQGWSKEPQ</sequence>
<evidence type="ECO:0000313" key="3">
    <source>
        <dbReference type="EMBL" id="EMS61246.1"/>
    </source>
</evidence>
<feature type="compositionally biased region" description="Basic and acidic residues" evidence="1">
    <location>
        <begin position="61"/>
        <end position="75"/>
    </location>
</feature>
<dbReference type="AlphaFoldDB" id="M7ZNM4"/>
<feature type="transmembrane region" description="Helical" evidence="2">
    <location>
        <begin position="89"/>
        <end position="111"/>
    </location>
</feature>
<feature type="region of interest" description="Disordered" evidence="1">
    <location>
        <begin position="130"/>
        <end position="153"/>
    </location>
</feature>
<gene>
    <name evidence="3" type="ORF">TRIUR3_19879</name>
</gene>
<evidence type="ECO:0000256" key="1">
    <source>
        <dbReference type="SAM" id="MobiDB-lite"/>
    </source>
</evidence>
<proteinExistence type="predicted"/>
<organism evidence="3">
    <name type="scientific">Triticum urartu</name>
    <name type="common">Red wild einkorn</name>
    <name type="synonym">Crithodium urartu</name>
    <dbReference type="NCBI Taxonomy" id="4572"/>
    <lineage>
        <taxon>Eukaryota</taxon>
        <taxon>Viridiplantae</taxon>
        <taxon>Streptophyta</taxon>
        <taxon>Embryophyta</taxon>
        <taxon>Tracheophyta</taxon>
        <taxon>Spermatophyta</taxon>
        <taxon>Magnoliopsida</taxon>
        <taxon>Liliopsida</taxon>
        <taxon>Poales</taxon>
        <taxon>Poaceae</taxon>
        <taxon>BOP clade</taxon>
        <taxon>Pooideae</taxon>
        <taxon>Triticodae</taxon>
        <taxon>Triticeae</taxon>
        <taxon>Triticinae</taxon>
        <taxon>Triticum</taxon>
    </lineage>
</organism>
<name>M7ZNM4_TRIUA</name>
<feature type="region of interest" description="Disordered" evidence="1">
    <location>
        <begin position="32"/>
        <end position="84"/>
    </location>
</feature>
<keyword evidence="2" id="KW-0472">Membrane</keyword>
<feature type="compositionally biased region" description="Low complexity" evidence="1">
    <location>
        <begin position="34"/>
        <end position="45"/>
    </location>
</feature>
<keyword evidence="2" id="KW-1133">Transmembrane helix</keyword>
<keyword evidence="2" id="KW-0812">Transmembrane</keyword>
<dbReference type="EMBL" id="KD098683">
    <property type="protein sequence ID" value="EMS61246.1"/>
    <property type="molecule type" value="Genomic_DNA"/>
</dbReference>